<reference evidence="1" key="1">
    <citation type="submission" date="2018-02" db="EMBL/GenBank/DDBJ databases">
        <title>Rhizophora mucronata_Transcriptome.</title>
        <authorList>
            <person name="Meera S.P."/>
            <person name="Sreeshan A."/>
            <person name="Augustine A."/>
        </authorList>
    </citation>
    <scope>NUCLEOTIDE SEQUENCE</scope>
    <source>
        <tissue evidence="1">Leaf</tissue>
    </source>
</reference>
<sequence length="41" mass="4648">MIGRCECLTCLISYISSFLSSCCVLRFANLEYIKSVKASFF</sequence>
<name>A0A2P2Q1K7_RHIMU</name>
<protein>
    <submittedName>
        <fullName evidence="1">Uncharacterized protein</fullName>
    </submittedName>
</protein>
<organism evidence="1">
    <name type="scientific">Rhizophora mucronata</name>
    <name type="common">Asiatic mangrove</name>
    <dbReference type="NCBI Taxonomy" id="61149"/>
    <lineage>
        <taxon>Eukaryota</taxon>
        <taxon>Viridiplantae</taxon>
        <taxon>Streptophyta</taxon>
        <taxon>Embryophyta</taxon>
        <taxon>Tracheophyta</taxon>
        <taxon>Spermatophyta</taxon>
        <taxon>Magnoliopsida</taxon>
        <taxon>eudicotyledons</taxon>
        <taxon>Gunneridae</taxon>
        <taxon>Pentapetalae</taxon>
        <taxon>rosids</taxon>
        <taxon>fabids</taxon>
        <taxon>Malpighiales</taxon>
        <taxon>Rhizophoraceae</taxon>
        <taxon>Rhizophora</taxon>
    </lineage>
</organism>
<proteinExistence type="predicted"/>
<dbReference type="AlphaFoldDB" id="A0A2P2Q1K7"/>
<evidence type="ECO:0000313" key="1">
    <source>
        <dbReference type="EMBL" id="MBX60896.1"/>
    </source>
</evidence>
<accession>A0A2P2Q1K7</accession>
<dbReference type="EMBL" id="GGEC01080412">
    <property type="protein sequence ID" value="MBX60896.1"/>
    <property type="molecule type" value="Transcribed_RNA"/>
</dbReference>
<dbReference type="PROSITE" id="PS51257">
    <property type="entry name" value="PROKAR_LIPOPROTEIN"/>
    <property type="match status" value="1"/>
</dbReference>